<evidence type="ECO:0000256" key="1">
    <source>
        <dbReference type="ARBA" id="ARBA00004141"/>
    </source>
</evidence>
<dbReference type="EMBL" id="ONZQ02000005">
    <property type="protein sequence ID" value="SPO01846.1"/>
    <property type="molecule type" value="Genomic_DNA"/>
</dbReference>
<sequence>MESLEDIPVHKSGRLDRSNELFIVQAVFVILAGVCLLIRGYIKCFIIKVNLLDDYLLYGSMVGYIVYSAVVIDGSYNGAIGKHPSLHFSTDTAARSLRTWYITMLLYPPITLAIRASVCVLLFRINTKKIYSWYIWIILIANALFSVAFFFVLMFQCSPPQYFWTKVYGDSGHCYDRSIVDHSVTVYGVLSALSDWSLGLLPIAILWSVQINLRTKVAIGGLLGLGVIAGIAPVVRIVYLTNLQPGLRFLYEAT</sequence>
<keyword evidence="2 6" id="KW-0812">Transmembrane</keyword>
<feature type="domain" description="Rhodopsin" evidence="7">
    <location>
        <begin position="39"/>
        <end position="243"/>
    </location>
</feature>
<dbReference type="Proteomes" id="UP001187682">
    <property type="component" value="Unassembled WGS sequence"/>
</dbReference>
<name>A0AAE8SUM8_9PEZI</name>
<gene>
    <name evidence="8" type="ORF">DNG_04519</name>
</gene>
<protein>
    <recommendedName>
        <fullName evidence="7">Rhodopsin domain-containing protein</fullName>
    </recommendedName>
</protein>
<dbReference type="PANTHER" id="PTHR33048:SF96">
    <property type="entry name" value="INTEGRAL MEMBRANE PROTEIN"/>
    <property type="match status" value="1"/>
</dbReference>
<evidence type="ECO:0000256" key="6">
    <source>
        <dbReference type="SAM" id="Phobius"/>
    </source>
</evidence>
<feature type="transmembrane region" description="Helical" evidence="6">
    <location>
        <begin position="186"/>
        <end position="207"/>
    </location>
</feature>
<evidence type="ECO:0000259" key="7">
    <source>
        <dbReference type="Pfam" id="PF20684"/>
    </source>
</evidence>
<feature type="transmembrane region" description="Helical" evidence="6">
    <location>
        <begin position="100"/>
        <end position="123"/>
    </location>
</feature>
<evidence type="ECO:0000256" key="3">
    <source>
        <dbReference type="ARBA" id="ARBA00022989"/>
    </source>
</evidence>
<dbReference type="Pfam" id="PF20684">
    <property type="entry name" value="Fung_rhodopsin"/>
    <property type="match status" value="1"/>
</dbReference>
<feature type="transmembrane region" description="Helical" evidence="6">
    <location>
        <begin position="54"/>
        <end position="80"/>
    </location>
</feature>
<dbReference type="GO" id="GO:0016020">
    <property type="term" value="C:membrane"/>
    <property type="evidence" value="ECO:0007669"/>
    <property type="project" value="UniProtKB-SubCell"/>
</dbReference>
<feature type="transmembrane region" description="Helical" evidence="6">
    <location>
        <begin position="135"/>
        <end position="155"/>
    </location>
</feature>
<organism evidence="8 9">
    <name type="scientific">Cephalotrichum gorgonifer</name>
    <dbReference type="NCBI Taxonomy" id="2041049"/>
    <lineage>
        <taxon>Eukaryota</taxon>
        <taxon>Fungi</taxon>
        <taxon>Dikarya</taxon>
        <taxon>Ascomycota</taxon>
        <taxon>Pezizomycotina</taxon>
        <taxon>Sordariomycetes</taxon>
        <taxon>Hypocreomycetidae</taxon>
        <taxon>Microascales</taxon>
        <taxon>Microascaceae</taxon>
        <taxon>Cephalotrichum</taxon>
    </lineage>
</organism>
<dbReference type="AlphaFoldDB" id="A0AAE8SUM8"/>
<keyword evidence="9" id="KW-1185">Reference proteome</keyword>
<proteinExistence type="inferred from homology"/>
<evidence type="ECO:0000256" key="2">
    <source>
        <dbReference type="ARBA" id="ARBA00022692"/>
    </source>
</evidence>
<feature type="transmembrane region" description="Helical" evidence="6">
    <location>
        <begin position="22"/>
        <end position="42"/>
    </location>
</feature>
<keyword evidence="4 6" id="KW-0472">Membrane</keyword>
<evidence type="ECO:0000313" key="8">
    <source>
        <dbReference type="EMBL" id="SPO01846.1"/>
    </source>
</evidence>
<feature type="transmembrane region" description="Helical" evidence="6">
    <location>
        <begin position="219"/>
        <end position="239"/>
    </location>
</feature>
<comment type="subcellular location">
    <subcellularLocation>
        <location evidence="1">Membrane</location>
        <topology evidence="1">Multi-pass membrane protein</topology>
    </subcellularLocation>
</comment>
<evidence type="ECO:0000313" key="9">
    <source>
        <dbReference type="Proteomes" id="UP001187682"/>
    </source>
</evidence>
<dbReference type="PANTHER" id="PTHR33048">
    <property type="entry name" value="PTH11-LIKE INTEGRAL MEMBRANE PROTEIN (AFU_ORTHOLOGUE AFUA_5G11245)"/>
    <property type="match status" value="1"/>
</dbReference>
<evidence type="ECO:0000256" key="5">
    <source>
        <dbReference type="ARBA" id="ARBA00038359"/>
    </source>
</evidence>
<dbReference type="InterPro" id="IPR052337">
    <property type="entry name" value="SAT4-like"/>
</dbReference>
<reference evidence="8" key="1">
    <citation type="submission" date="2018-03" db="EMBL/GenBank/DDBJ databases">
        <authorList>
            <person name="Guldener U."/>
        </authorList>
    </citation>
    <scope>NUCLEOTIDE SEQUENCE</scope>
</reference>
<comment type="caution">
    <text evidence="8">The sequence shown here is derived from an EMBL/GenBank/DDBJ whole genome shotgun (WGS) entry which is preliminary data.</text>
</comment>
<comment type="similarity">
    <text evidence="5">Belongs to the SAT4 family.</text>
</comment>
<accession>A0AAE8SUM8</accession>
<dbReference type="InterPro" id="IPR049326">
    <property type="entry name" value="Rhodopsin_dom_fungi"/>
</dbReference>
<keyword evidence="3 6" id="KW-1133">Transmembrane helix</keyword>
<evidence type="ECO:0000256" key="4">
    <source>
        <dbReference type="ARBA" id="ARBA00023136"/>
    </source>
</evidence>